<dbReference type="Pfam" id="PF17678">
    <property type="entry name" value="Glyco_hydro_92N"/>
    <property type="match status" value="1"/>
</dbReference>
<evidence type="ECO:0000259" key="1">
    <source>
        <dbReference type="Pfam" id="PF07971"/>
    </source>
</evidence>
<dbReference type="EMBL" id="MCFI01000021">
    <property type="protein sequence ID" value="ORY77018.1"/>
    <property type="molecule type" value="Genomic_DNA"/>
</dbReference>
<dbReference type="Pfam" id="PF07971">
    <property type="entry name" value="Glyco_hydro_92"/>
    <property type="match status" value="1"/>
</dbReference>
<dbReference type="PANTHER" id="PTHR12143">
    <property type="entry name" value="PEPTIDE N-GLYCANASE PNGASE -RELATED"/>
    <property type="match status" value="1"/>
</dbReference>
<evidence type="ECO:0000259" key="2">
    <source>
        <dbReference type="Pfam" id="PF17678"/>
    </source>
</evidence>
<protein>
    <submittedName>
        <fullName evidence="3">Alpha-1,2-mannosidase</fullName>
    </submittedName>
</protein>
<evidence type="ECO:0000313" key="3">
    <source>
        <dbReference type="EMBL" id="ORY77018.1"/>
    </source>
</evidence>
<dbReference type="GO" id="GO:0005975">
    <property type="term" value="P:carbohydrate metabolic process"/>
    <property type="evidence" value="ECO:0007669"/>
    <property type="project" value="InterPro"/>
</dbReference>
<dbReference type="GO" id="GO:0000224">
    <property type="term" value="F:peptide-N4-(N-acetyl-beta-glucosaminyl)asparagine amidase activity"/>
    <property type="evidence" value="ECO:0007669"/>
    <property type="project" value="TreeGrafter"/>
</dbReference>
<proteinExistence type="predicted"/>
<accession>A0A1Y2EZI5</accession>
<comment type="caution">
    <text evidence="3">The sequence shown here is derived from an EMBL/GenBank/DDBJ whole genome shotgun (WGS) entry which is preliminary data.</text>
</comment>
<dbReference type="PANTHER" id="PTHR12143:SF38">
    <property type="entry name" value="ALPHA-1,2-MANNOSIDASE FAMILY PROTEIN (AFU_ORTHOLOGUE AFUA_5G10520)"/>
    <property type="match status" value="1"/>
</dbReference>
<dbReference type="AlphaFoldDB" id="A0A1Y2EZI5"/>
<dbReference type="InterPro" id="IPR014718">
    <property type="entry name" value="GH-type_carb-bd"/>
</dbReference>
<dbReference type="Gene3D" id="3.30.2080.10">
    <property type="entry name" value="GH92 mannosidase domain"/>
    <property type="match status" value="1"/>
</dbReference>
<dbReference type="STRING" id="56484.A0A1Y2EZI5"/>
<organism evidence="3 4">
    <name type="scientific">Protomyces lactucae-debilis</name>
    <dbReference type="NCBI Taxonomy" id="2754530"/>
    <lineage>
        <taxon>Eukaryota</taxon>
        <taxon>Fungi</taxon>
        <taxon>Dikarya</taxon>
        <taxon>Ascomycota</taxon>
        <taxon>Taphrinomycotina</taxon>
        <taxon>Taphrinomycetes</taxon>
        <taxon>Taphrinales</taxon>
        <taxon>Protomycetaceae</taxon>
        <taxon>Protomyces</taxon>
    </lineage>
</organism>
<feature type="domain" description="Glycosyl hydrolase family 92 N-terminal" evidence="2">
    <location>
        <begin position="27"/>
        <end position="281"/>
    </location>
</feature>
<name>A0A1Y2EZI5_PROLT</name>
<dbReference type="InterPro" id="IPR050883">
    <property type="entry name" value="PNGase"/>
</dbReference>
<dbReference type="SUPFAM" id="SSF48208">
    <property type="entry name" value="Six-hairpin glycosidases"/>
    <property type="match status" value="1"/>
</dbReference>
<evidence type="ECO:0000313" key="4">
    <source>
        <dbReference type="Proteomes" id="UP000193685"/>
    </source>
</evidence>
<dbReference type="RefSeq" id="XP_040722858.1">
    <property type="nucleotide sequence ID" value="XM_040866155.1"/>
</dbReference>
<dbReference type="Gene3D" id="1.20.1050.60">
    <property type="entry name" value="alpha-1,2-mannosidase"/>
    <property type="match status" value="1"/>
</dbReference>
<dbReference type="Proteomes" id="UP000193685">
    <property type="component" value="Unassembled WGS sequence"/>
</dbReference>
<dbReference type="GO" id="GO:0030246">
    <property type="term" value="F:carbohydrate binding"/>
    <property type="evidence" value="ECO:0007669"/>
    <property type="project" value="InterPro"/>
</dbReference>
<dbReference type="Gene3D" id="1.20.1610.10">
    <property type="entry name" value="alpha-1,2-mannosidases domains"/>
    <property type="match status" value="1"/>
</dbReference>
<reference evidence="3 4" key="1">
    <citation type="submission" date="2016-07" db="EMBL/GenBank/DDBJ databases">
        <title>Pervasive Adenine N6-methylation of Active Genes in Fungi.</title>
        <authorList>
            <consortium name="DOE Joint Genome Institute"/>
            <person name="Mondo S.J."/>
            <person name="Dannebaum R.O."/>
            <person name="Kuo R.C."/>
            <person name="Labutti K."/>
            <person name="Haridas S."/>
            <person name="Kuo A."/>
            <person name="Salamov A."/>
            <person name="Ahrendt S.R."/>
            <person name="Lipzen A."/>
            <person name="Sullivan W."/>
            <person name="Andreopoulos W.B."/>
            <person name="Clum A."/>
            <person name="Lindquist E."/>
            <person name="Daum C."/>
            <person name="Ramamoorthy G.K."/>
            <person name="Gryganskyi A."/>
            <person name="Culley D."/>
            <person name="Magnuson J.K."/>
            <person name="James T.Y."/>
            <person name="O'Malley M.A."/>
            <person name="Stajich J.E."/>
            <person name="Spatafora J.W."/>
            <person name="Visel A."/>
            <person name="Grigoriev I.V."/>
        </authorList>
    </citation>
    <scope>NUCLEOTIDE SEQUENCE [LARGE SCALE GENOMIC DNA]</scope>
    <source>
        <strain evidence="3 4">12-1054</strain>
    </source>
</reference>
<dbReference type="GO" id="GO:0005634">
    <property type="term" value="C:nucleus"/>
    <property type="evidence" value="ECO:0007669"/>
    <property type="project" value="TreeGrafter"/>
</dbReference>
<dbReference type="InterPro" id="IPR008928">
    <property type="entry name" value="6-hairpin_glycosidase_sf"/>
</dbReference>
<dbReference type="NCBIfam" id="TIGR01180">
    <property type="entry name" value="aman2_put"/>
    <property type="match status" value="1"/>
</dbReference>
<dbReference type="Gene3D" id="2.70.98.10">
    <property type="match status" value="1"/>
</dbReference>
<dbReference type="GO" id="GO:0005829">
    <property type="term" value="C:cytosol"/>
    <property type="evidence" value="ECO:0007669"/>
    <property type="project" value="TreeGrafter"/>
</dbReference>
<dbReference type="InterPro" id="IPR005887">
    <property type="entry name" value="GH92_a_mannosidase_put"/>
</dbReference>
<feature type="domain" description="Glycosyl hydrolase family 92" evidence="1">
    <location>
        <begin position="287"/>
        <end position="750"/>
    </location>
</feature>
<dbReference type="OMA" id="YGVISQM"/>
<dbReference type="InterPro" id="IPR012939">
    <property type="entry name" value="Glyco_hydro_92"/>
</dbReference>
<keyword evidence="4" id="KW-1185">Reference proteome</keyword>
<gene>
    <name evidence="3" type="ORF">BCR37DRAFT_158693</name>
</gene>
<dbReference type="InterPro" id="IPR041371">
    <property type="entry name" value="GH92_N"/>
</dbReference>
<dbReference type="GO" id="GO:0006516">
    <property type="term" value="P:glycoprotein catabolic process"/>
    <property type="evidence" value="ECO:0007669"/>
    <property type="project" value="TreeGrafter"/>
</dbReference>
<sequence>MQSFFDAALSRFQSVYQQPLCFSPVHHVDPFIGVAGGGHVFPGAASPFGSVKVGIDTTDTAGLLIGSNNAGWSMPEAHVTAISYLHVSGTGGGAKYGFLSQIPTDTSINYDLLNGYSSHRSREVSTPGYYAFHLDAWGVDVELTTTTMVGIAKYNYTELAKRADAGQVILDLGHVLGSAQTYRGGSVHINPGRSQITGHATYRGGWNMGDDMTVYFCSQFDRSADGQGETQGIPAPAFGTWKNTATHAGYDFESDTGDWVGAYLVFDISKDPIVNSKLGISFLSADKACAHIEQQTGKDFDFEAQRKAAASVWNETLSTIRVAGPVSPNAELGADVYMRIFYSSLYRMHIMPSNRKGENPKWNTSMPVYDDFYTIWDTFRCSSPLLTLIQPDVQTEILQSLLDVQQHEGWTFDGRSAGTSGLTQGGSNADMILVDAFVKGLTLDWDAVWDALLADADNEPPFEDGLRIGRSKLEAYKQLGYVPQDPHAWWDGRSMSKTMEYAANDRVISLFATGTAREAEALRFLKRSTNWRTLWQADRVHANQTGWLVPKFANGTAYPWDLDLHTGRWNEPVYEGSAIEYQFAVPHDVQGLICLFGSRDIFSARLDYMFETSFDPGNEPSFLSPFLYLWTGEYSKTVDKTLHILGKYYHDGLDGIPGNDDSGAMGAYFCWLSMGLYPVTATNLYLISSPTFRHVEINVGKEVLAIEARDLSRENRYIQRATLNGKKLDRAWFTHGEIDKGATLILWMGPSPSVFGTLVPPPSDTTSCEQSE</sequence>
<dbReference type="OrthoDB" id="449263at2759"/>
<dbReference type="GeneID" id="63782754"/>